<evidence type="ECO:0000313" key="10">
    <source>
        <dbReference type="Proteomes" id="UP000614460"/>
    </source>
</evidence>
<feature type="signal peptide" evidence="7">
    <location>
        <begin position="1"/>
        <end position="19"/>
    </location>
</feature>
<feature type="chain" id="PRO_5034868791" description="alpha-L-fucosidase" evidence="7">
    <location>
        <begin position="20"/>
        <end position="634"/>
    </location>
</feature>
<evidence type="ECO:0000259" key="8">
    <source>
        <dbReference type="PROSITE" id="PS50022"/>
    </source>
</evidence>
<dbReference type="PROSITE" id="PS50022">
    <property type="entry name" value="FA58C_3"/>
    <property type="match status" value="1"/>
</dbReference>
<evidence type="ECO:0000313" key="9">
    <source>
        <dbReference type="EMBL" id="GGE25786.1"/>
    </source>
</evidence>
<dbReference type="GO" id="GO:0006004">
    <property type="term" value="P:fucose metabolic process"/>
    <property type="evidence" value="ECO:0007669"/>
    <property type="project" value="TreeGrafter"/>
</dbReference>
<dbReference type="GO" id="GO:0005764">
    <property type="term" value="C:lysosome"/>
    <property type="evidence" value="ECO:0007669"/>
    <property type="project" value="TreeGrafter"/>
</dbReference>
<dbReference type="Proteomes" id="UP000614460">
    <property type="component" value="Unassembled WGS sequence"/>
</dbReference>
<dbReference type="InterPro" id="IPR008979">
    <property type="entry name" value="Galactose-bd-like_sf"/>
</dbReference>
<dbReference type="AlphaFoldDB" id="A0A8H9G0S4"/>
<gene>
    <name evidence="9" type="ORF">GCM10011516_24310</name>
</gene>
<comment type="caution">
    <text evidence="9">The sequence shown here is derived from an EMBL/GenBank/DDBJ whole genome shotgun (WGS) entry which is preliminary data.</text>
</comment>
<keyword evidence="5" id="KW-0326">Glycosidase</keyword>
<dbReference type="SMART" id="SM00812">
    <property type="entry name" value="Alpha_L_fucos"/>
    <property type="match status" value="1"/>
</dbReference>
<dbReference type="EMBL" id="BMKM01000006">
    <property type="protein sequence ID" value="GGE25786.1"/>
    <property type="molecule type" value="Genomic_DNA"/>
</dbReference>
<dbReference type="Pfam" id="PF00754">
    <property type="entry name" value="F5_F8_type_C"/>
    <property type="match status" value="2"/>
</dbReference>
<dbReference type="InterPro" id="IPR000933">
    <property type="entry name" value="Glyco_hydro_29"/>
</dbReference>
<dbReference type="Gene3D" id="3.20.20.80">
    <property type="entry name" value="Glycosidases"/>
    <property type="match status" value="1"/>
</dbReference>
<dbReference type="GO" id="GO:0004560">
    <property type="term" value="F:alpha-L-fucosidase activity"/>
    <property type="evidence" value="ECO:0007669"/>
    <property type="project" value="InterPro"/>
</dbReference>
<protein>
    <recommendedName>
        <fullName evidence="2">alpha-L-fucosidase</fullName>
        <ecNumber evidence="2">3.2.1.51</ecNumber>
    </recommendedName>
</protein>
<evidence type="ECO:0000256" key="5">
    <source>
        <dbReference type="ARBA" id="ARBA00023295"/>
    </source>
</evidence>
<dbReference type="Pfam" id="PF01120">
    <property type="entry name" value="Alpha_L_fucos"/>
    <property type="match status" value="1"/>
</dbReference>
<reference evidence="9" key="2">
    <citation type="submission" date="2020-09" db="EMBL/GenBank/DDBJ databases">
        <authorList>
            <person name="Sun Q."/>
            <person name="Zhou Y."/>
        </authorList>
    </citation>
    <scope>NUCLEOTIDE SEQUENCE</scope>
    <source>
        <strain evidence="9">CGMCC 1.15966</strain>
    </source>
</reference>
<evidence type="ECO:0000256" key="6">
    <source>
        <dbReference type="SAM" id="MobiDB-lite"/>
    </source>
</evidence>
<evidence type="ECO:0000256" key="2">
    <source>
        <dbReference type="ARBA" id="ARBA00012662"/>
    </source>
</evidence>
<dbReference type="PANTHER" id="PTHR10030">
    <property type="entry name" value="ALPHA-L-FUCOSIDASE"/>
    <property type="match status" value="1"/>
</dbReference>
<dbReference type="GO" id="GO:0016139">
    <property type="term" value="P:glycoside catabolic process"/>
    <property type="evidence" value="ECO:0007669"/>
    <property type="project" value="TreeGrafter"/>
</dbReference>
<dbReference type="PANTHER" id="PTHR10030:SF37">
    <property type="entry name" value="ALPHA-L-FUCOSIDASE-RELATED"/>
    <property type="match status" value="1"/>
</dbReference>
<keyword evidence="4" id="KW-0378">Hydrolase</keyword>
<dbReference type="InterPro" id="IPR017853">
    <property type="entry name" value="GH"/>
</dbReference>
<feature type="region of interest" description="Disordered" evidence="6">
    <location>
        <begin position="251"/>
        <end position="274"/>
    </location>
</feature>
<dbReference type="InterPro" id="IPR057739">
    <property type="entry name" value="Glyco_hydro_29_N"/>
</dbReference>
<reference evidence="9" key="1">
    <citation type="journal article" date="2014" name="Int. J. Syst. Evol. Microbiol.">
        <title>Complete genome sequence of Corynebacterium casei LMG S-19264T (=DSM 44701T), isolated from a smear-ripened cheese.</title>
        <authorList>
            <consortium name="US DOE Joint Genome Institute (JGI-PGF)"/>
            <person name="Walter F."/>
            <person name="Albersmeier A."/>
            <person name="Kalinowski J."/>
            <person name="Ruckert C."/>
        </authorList>
    </citation>
    <scope>NUCLEOTIDE SEQUENCE</scope>
    <source>
        <strain evidence="9">CGMCC 1.15966</strain>
    </source>
</reference>
<dbReference type="InterPro" id="IPR000421">
    <property type="entry name" value="FA58C"/>
</dbReference>
<dbReference type="SUPFAM" id="SSF49785">
    <property type="entry name" value="Galactose-binding domain-like"/>
    <property type="match status" value="2"/>
</dbReference>
<proteinExistence type="inferred from homology"/>
<name>A0A8H9G0S4_9SPHI</name>
<dbReference type="Gene3D" id="2.60.120.260">
    <property type="entry name" value="Galactose-binding domain-like"/>
    <property type="match status" value="2"/>
</dbReference>
<feature type="domain" description="F5/8 type C" evidence="8">
    <location>
        <begin position="485"/>
        <end position="634"/>
    </location>
</feature>
<sequence length="634" mass="71339">MKRSKLLSMALLCPLLSFAQSEPKPFGALPSERQLKWHEMEMYTLIHFTPTTFQNKEWGFGDADPKIFNPTKFDANQIAKAAAAGGFKGLISVAKHHDGFCLWPTKTTDYSVKSSPWRDGKGDMVKEFMQASHDNGLEFGVYLSAWDRNDTRYGSKAYADAYREQLTELMSNYGPLFTSWHDGANGGDGYYGGKNEKRTIDRTTYYEWTEKTWPIVRKLQPMAMIFSDVGPDMRWVGNEHGFAAETSWATLTPKSKTPGKPAVPGEVDDSNLPGGDRNGEFWIPAECDVPQRPGWFYHEDQNAKVKTPNELFEIYMKSVGRGGNMNLGLAPMPNGLLHDNDVKSLAAFGEKIKATFSDNLAAGAKAKATNVRANSAKFSENNLFDADRYSYYASDDNVLNPAIEINLAHDQEFDLIRLRENIKLGQRIDSVQVEVWSDGNWQPLAKATSIGANRLIKLDKPIRASKLKVKLFAPVAPTLSDFALFKEAKSDFKFNSADRNKIAKDQIIITSADKNVKKASDNDDNTIWETILSNQKFVEIRLPKTESVVGLGYMPRQDRQLKGVPTKYEIQVSKDGKEWKTVAMGEFSNIKANATEQNINFDIAHDAHYIRFIPKEILSNDKEFSVAEFDVYLK</sequence>
<accession>A0A8H9G0S4</accession>
<comment type="similarity">
    <text evidence="1">Belongs to the glycosyl hydrolase 29 family.</text>
</comment>
<evidence type="ECO:0000256" key="1">
    <source>
        <dbReference type="ARBA" id="ARBA00007951"/>
    </source>
</evidence>
<evidence type="ECO:0000256" key="3">
    <source>
        <dbReference type="ARBA" id="ARBA00022729"/>
    </source>
</evidence>
<dbReference type="SUPFAM" id="SSF51445">
    <property type="entry name" value="(Trans)glycosidases"/>
    <property type="match status" value="1"/>
</dbReference>
<keyword evidence="10" id="KW-1185">Reference proteome</keyword>
<keyword evidence="3 7" id="KW-0732">Signal</keyword>
<dbReference type="EC" id="3.2.1.51" evidence="2"/>
<evidence type="ECO:0000256" key="4">
    <source>
        <dbReference type="ARBA" id="ARBA00022801"/>
    </source>
</evidence>
<evidence type="ECO:0000256" key="7">
    <source>
        <dbReference type="SAM" id="SignalP"/>
    </source>
</evidence>
<organism evidence="9 10">
    <name type="scientific">Sphingobacterium cellulitidis</name>
    <dbReference type="NCBI Taxonomy" id="1768011"/>
    <lineage>
        <taxon>Bacteria</taxon>
        <taxon>Pseudomonadati</taxon>
        <taxon>Bacteroidota</taxon>
        <taxon>Sphingobacteriia</taxon>
        <taxon>Sphingobacteriales</taxon>
        <taxon>Sphingobacteriaceae</taxon>
        <taxon>Sphingobacterium</taxon>
    </lineage>
</organism>